<dbReference type="RefSeq" id="XP_005710561.1">
    <property type="nucleotide sequence ID" value="XM_005710504.1"/>
</dbReference>
<organism evidence="1 2">
    <name type="scientific">Chondrus crispus</name>
    <name type="common">Carrageen Irish moss</name>
    <name type="synonym">Polymorpha crispa</name>
    <dbReference type="NCBI Taxonomy" id="2769"/>
    <lineage>
        <taxon>Eukaryota</taxon>
        <taxon>Rhodophyta</taxon>
        <taxon>Florideophyceae</taxon>
        <taxon>Rhodymeniophycidae</taxon>
        <taxon>Gigartinales</taxon>
        <taxon>Gigartinaceae</taxon>
        <taxon>Chondrus</taxon>
    </lineage>
</organism>
<reference evidence="2" key="1">
    <citation type="journal article" date="2013" name="Proc. Natl. Acad. Sci. U.S.A.">
        <title>Genome structure and metabolic features in the red seaweed Chondrus crispus shed light on evolution of the Archaeplastida.</title>
        <authorList>
            <person name="Collen J."/>
            <person name="Porcel B."/>
            <person name="Carre W."/>
            <person name="Ball S.G."/>
            <person name="Chaparro C."/>
            <person name="Tonon T."/>
            <person name="Barbeyron T."/>
            <person name="Michel G."/>
            <person name="Noel B."/>
            <person name="Valentin K."/>
            <person name="Elias M."/>
            <person name="Artiguenave F."/>
            <person name="Arun A."/>
            <person name="Aury J.M."/>
            <person name="Barbosa-Neto J.F."/>
            <person name="Bothwell J.H."/>
            <person name="Bouget F.Y."/>
            <person name="Brillet L."/>
            <person name="Cabello-Hurtado F."/>
            <person name="Capella-Gutierrez S."/>
            <person name="Charrier B."/>
            <person name="Cladiere L."/>
            <person name="Cock J.M."/>
            <person name="Coelho S.M."/>
            <person name="Colleoni C."/>
            <person name="Czjzek M."/>
            <person name="Da Silva C."/>
            <person name="Delage L."/>
            <person name="Denoeud F."/>
            <person name="Deschamps P."/>
            <person name="Dittami S.M."/>
            <person name="Gabaldon T."/>
            <person name="Gachon C.M."/>
            <person name="Groisillier A."/>
            <person name="Herve C."/>
            <person name="Jabbari K."/>
            <person name="Katinka M."/>
            <person name="Kloareg B."/>
            <person name="Kowalczyk N."/>
            <person name="Labadie K."/>
            <person name="Leblanc C."/>
            <person name="Lopez P.J."/>
            <person name="McLachlan D.H."/>
            <person name="Meslet-Cladiere L."/>
            <person name="Moustafa A."/>
            <person name="Nehr Z."/>
            <person name="Nyvall Collen P."/>
            <person name="Panaud O."/>
            <person name="Partensky F."/>
            <person name="Poulain J."/>
            <person name="Rensing S.A."/>
            <person name="Rousvoal S."/>
            <person name="Samson G."/>
            <person name="Symeonidi A."/>
            <person name="Weissenbach J."/>
            <person name="Zambounis A."/>
            <person name="Wincker P."/>
            <person name="Boyen C."/>
        </authorList>
    </citation>
    <scope>NUCLEOTIDE SEQUENCE [LARGE SCALE GENOMIC DNA]</scope>
    <source>
        <strain evidence="2">cv. Stackhouse</strain>
    </source>
</reference>
<keyword evidence="2" id="KW-1185">Reference proteome</keyword>
<evidence type="ECO:0000313" key="1">
    <source>
        <dbReference type="EMBL" id="CDF40267.1"/>
    </source>
</evidence>
<dbReference type="Gramene" id="CDF40267">
    <property type="protein sequence ID" value="CDF40267"/>
    <property type="gene ID" value="CHC_T00000705001"/>
</dbReference>
<gene>
    <name evidence="1" type="ORF">CHC_T00000705001</name>
</gene>
<accession>R7QP39</accession>
<dbReference type="Proteomes" id="UP000012073">
    <property type="component" value="Unassembled WGS sequence"/>
</dbReference>
<dbReference type="EMBL" id="HG002148">
    <property type="protein sequence ID" value="CDF40267.1"/>
    <property type="molecule type" value="Genomic_DNA"/>
</dbReference>
<dbReference type="KEGG" id="ccp:CHC_T00000705001"/>
<dbReference type="GeneID" id="17318279"/>
<protein>
    <submittedName>
        <fullName evidence="1">Uncharacterized protein</fullName>
    </submittedName>
</protein>
<evidence type="ECO:0000313" key="2">
    <source>
        <dbReference type="Proteomes" id="UP000012073"/>
    </source>
</evidence>
<sequence length="146" mass="16671">MSRSITETILDRLRCGHPNLLFNLWLLFFDETPLTGNYCIRHRTSHNILCLELYSKCNTRAWNPVHTRIVNTSVACTGLYFAPKRFFALEARESLARDSRARVSRAFDARESRGPWRGFAGCSSKSGWGRTTLTLFREVSSIPIVG</sequence>
<dbReference type="AlphaFoldDB" id="R7QP39"/>
<proteinExistence type="predicted"/>
<name>R7QP39_CHOCR</name>